<feature type="compositionally biased region" description="Basic and acidic residues" evidence="1">
    <location>
        <begin position="15"/>
        <end position="28"/>
    </location>
</feature>
<feature type="compositionally biased region" description="Polar residues" evidence="1">
    <location>
        <begin position="35"/>
        <end position="46"/>
    </location>
</feature>
<feature type="region of interest" description="Disordered" evidence="1">
    <location>
        <begin position="885"/>
        <end position="925"/>
    </location>
</feature>
<feature type="compositionally biased region" description="Basic and acidic residues" evidence="1">
    <location>
        <begin position="461"/>
        <end position="472"/>
    </location>
</feature>
<accession>A0ABV2SE76</accession>
<proteinExistence type="predicted"/>
<keyword evidence="3" id="KW-1185">Reference proteome</keyword>
<feature type="compositionally biased region" description="Polar residues" evidence="1">
    <location>
        <begin position="803"/>
        <end position="814"/>
    </location>
</feature>
<feature type="region of interest" description="Disordered" evidence="1">
    <location>
        <begin position="461"/>
        <end position="502"/>
    </location>
</feature>
<sequence length="1070" mass="120477">MDATGHYQPGLPTAKDQKPSDKPEEAKKTSHAGRTVSQQSPKDSSSIIAQAKALAGPDKHQTEQLVAKRKTDAAITEAAEKLDLSTRAIKKFIKTNDLYKPVEVEYGLHGFSDKSQRLFILMSQYKDLILEHTGLLNQIYGIISPVSPKFKMVDKAVRAAAIKRNQTPEEKALLEEVSAVPGSDERKAAYWNERGYIRLYSAFCKQRFGAVCKAPPMLEKLRDKDLYILRAEEFIAQNLEWMGVLAEVMQCSIAQHRVAELESCIKEFDVAAEGAAAIIKDSVIVYMANEKQEELRAVLADNRHYLEHWLEIFRDSKQKPCDSQKCINAIVTAMVLDKPEVALELLAEFSHRIKSGDLPAKDCMLFCMPLMSAVTWLYDRAEPLGEHKKRVEGAKKIVDAFGELIRHIDENRLVNDENRASLLHLFPKINLHCDAIVQRLRTLEQRGLDIGNELIREEEAQKQKVQTKLEKRERRRQRRIAQQQTARAASPDAPVNEPDNRPDYEVQLHPSLVKALDAVSRKESNKVVKSAFNEVIEDKDASVFDKAQAHYGYADVLAIRLVPRLEKLIALVDATYDYELVLQTGQLPPPEHEFRFNDVLREFKDQVKDVNWGVLEIAQAIRSALDVFYELEDEQTEFLDQLLELHHLAEDLTKQAEKVSACCMRLPEIYQRRGEVLRQLPKTGRSGKGNKEIIEESMRDIQRFSVKLNGSIAFIKNLLNKKNIKDTVKEAQQDCATARRPRRVRFSDESMIDTLPVQLRNEVKRATGIPDTRTEPATAPEQAEGLVQEAPSEQVLPDEPSASALSSQAVNQPVSEEDRSGAEASGSAETKAEAIAAESQEPQPFQLPFGLFMPGDVFDSLEQSLKDTQLSWQMGKRGLTAVKHTEAASAPEASTGAKEPQQSGKGKKKGKGKKQKAAVKKQVESKKDDMLAATGNIMQLRVRDYLQALITDEKKPNGKPLPEKFNLEGVKARIQAGTFLSNPGSLEDFAILSDALGIPVRLTAKATEVFNCRTGLSKPLKIEMNEYPEAPYLSLEYFTTEKDRHWFTSLPHLFEYVEEETARKLEQKKQ</sequence>
<evidence type="ECO:0000313" key="3">
    <source>
        <dbReference type="Proteomes" id="UP001549366"/>
    </source>
</evidence>
<reference evidence="2 3" key="1">
    <citation type="submission" date="2024-06" db="EMBL/GenBank/DDBJ databases">
        <title>Genomic Encyclopedia of Type Strains, Phase V (KMG-V): Genome sequencing to study the core and pangenomes of soil and plant-associated prokaryotes.</title>
        <authorList>
            <person name="Whitman W."/>
        </authorList>
    </citation>
    <scope>NUCLEOTIDE SEQUENCE [LARGE SCALE GENOMIC DNA]</scope>
    <source>
        <strain evidence="2 3">NE40</strain>
    </source>
</reference>
<dbReference type="Proteomes" id="UP001549366">
    <property type="component" value="Unassembled WGS sequence"/>
</dbReference>
<name>A0ABV2SE76_9GAMM</name>
<evidence type="ECO:0000313" key="2">
    <source>
        <dbReference type="EMBL" id="MET4756060.1"/>
    </source>
</evidence>
<organism evidence="2 3">
    <name type="scientific">Endozoicomonas lisbonensis</name>
    <dbReference type="NCBI Taxonomy" id="3120522"/>
    <lineage>
        <taxon>Bacteria</taxon>
        <taxon>Pseudomonadati</taxon>
        <taxon>Pseudomonadota</taxon>
        <taxon>Gammaproteobacteria</taxon>
        <taxon>Oceanospirillales</taxon>
        <taxon>Endozoicomonadaceae</taxon>
        <taxon>Endozoicomonas</taxon>
    </lineage>
</organism>
<gene>
    <name evidence="2" type="ORF">V5J35_001252</name>
</gene>
<feature type="compositionally biased region" description="Basic residues" evidence="1">
    <location>
        <begin position="905"/>
        <end position="919"/>
    </location>
</feature>
<evidence type="ECO:0000256" key="1">
    <source>
        <dbReference type="SAM" id="MobiDB-lite"/>
    </source>
</evidence>
<feature type="compositionally biased region" description="Low complexity" evidence="1">
    <location>
        <begin position="480"/>
        <end position="489"/>
    </location>
</feature>
<evidence type="ECO:0008006" key="4">
    <source>
        <dbReference type="Google" id="ProtNLM"/>
    </source>
</evidence>
<feature type="region of interest" description="Disordered" evidence="1">
    <location>
        <begin position="1"/>
        <end position="46"/>
    </location>
</feature>
<comment type="caution">
    <text evidence="2">The sequence shown here is derived from an EMBL/GenBank/DDBJ whole genome shotgun (WGS) entry which is preliminary data.</text>
</comment>
<protein>
    <recommendedName>
        <fullName evidence="4">HTH merR-type domain-containing protein</fullName>
    </recommendedName>
</protein>
<dbReference type="EMBL" id="JBEWTB010000002">
    <property type="protein sequence ID" value="MET4756060.1"/>
    <property type="molecule type" value="Genomic_DNA"/>
</dbReference>
<dbReference type="RefSeq" id="WP_354010422.1">
    <property type="nucleotide sequence ID" value="NZ_JBEWTA010000001.1"/>
</dbReference>
<feature type="region of interest" description="Disordered" evidence="1">
    <location>
        <begin position="762"/>
        <end position="846"/>
    </location>
</feature>